<reference evidence="1 2" key="1">
    <citation type="submission" date="2021-06" db="EMBL/GenBank/DDBJ databases">
        <title>Caerostris darwini draft genome.</title>
        <authorList>
            <person name="Kono N."/>
            <person name="Arakawa K."/>
        </authorList>
    </citation>
    <scope>NUCLEOTIDE SEQUENCE [LARGE SCALE GENOMIC DNA]</scope>
</reference>
<gene>
    <name evidence="1" type="ORF">CDAR_435041</name>
</gene>
<name>A0AAV4UJ14_9ARAC</name>
<dbReference type="AlphaFoldDB" id="A0AAV4UJ14"/>
<accession>A0AAV4UJ14</accession>
<dbReference type="EMBL" id="BPLQ01011382">
    <property type="protein sequence ID" value="GIY57695.1"/>
    <property type="molecule type" value="Genomic_DNA"/>
</dbReference>
<keyword evidence="2" id="KW-1185">Reference proteome</keyword>
<evidence type="ECO:0000313" key="2">
    <source>
        <dbReference type="Proteomes" id="UP001054837"/>
    </source>
</evidence>
<organism evidence="1 2">
    <name type="scientific">Caerostris darwini</name>
    <dbReference type="NCBI Taxonomy" id="1538125"/>
    <lineage>
        <taxon>Eukaryota</taxon>
        <taxon>Metazoa</taxon>
        <taxon>Ecdysozoa</taxon>
        <taxon>Arthropoda</taxon>
        <taxon>Chelicerata</taxon>
        <taxon>Arachnida</taxon>
        <taxon>Araneae</taxon>
        <taxon>Araneomorphae</taxon>
        <taxon>Entelegynae</taxon>
        <taxon>Araneoidea</taxon>
        <taxon>Araneidae</taxon>
        <taxon>Caerostris</taxon>
    </lineage>
</organism>
<dbReference type="Proteomes" id="UP001054837">
    <property type="component" value="Unassembled WGS sequence"/>
</dbReference>
<evidence type="ECO:0000313" key="1">
    <source>
        <dbReference type="EMBL" id="GIY57695.1"/>
    </source>
</evidence>
<protein>
    <submittedName>
        <fullName evidence="1">Uncharacterized protein</fullName>
    </submittedName>
</protein>
<sequence>MWDALKFAIEDNQTILTHFSKICTVLTTTEFPDSSVRDPVSPILFAGSSNPIGKFANPIWGWRIGLGFHPAEAGVSGYEPDRCKVRFIP</sequence>
<proteinExistence type="predicted"/>
<comment type="caution">
    <text evidence="1">The sequence shown here is derived from an EMBL/GenBank/DDBJ whole genome shotgun (WGS) entry which is preliminary data.</text>
</comment>